<dbReference type="RefSeq" id="WP_248361627.1">
    <property type="nucleotide sequence ID" value="NZ_AP025591.1"/>
</dbReference>
<name>A0ABM7WVJ9_9BACT</name>
<accession>A0ABM7WVJ9</accession>
<proteinExistence type="predicted"/>
<evidence type="ECO:0000313" key="1">
    <source>
        <dbReference type="EMBL" id="BDG03536.1"/>
    </source>
</evidence>
<organism evidence="1 2">
    <name type="scientific">Anaeromyxobacter oryzae</name>
    <dbReference type="NCBI Taxonomy" id="2918170"/>
    <lineage>
        <taxon>Bacteria</taxon>
        <taxon>Pseudomonadati</taxon>
        <taxon>Myxococcota</taxon>
        <taxon>Myxococcia</taxon>
        <taxon>Myxococcales</taxon>
        <taxon>Cystobacterineae</taxon>
        <taxon>Anaeromyxobacteraceae</taxon>
        <taxon>Anaeromyxobacter</taxon>
    </lineage>
</organism>
<evidence type="ECO:0008006" key="3">
    <source>
        <dbReference type="Google" id="ProtNLM"/>
    </source>
</evidence>
<dbReference type="EMBL" id="AP025591">
    <property type="protein sequence ID" value="BDG03536.1"/>
    <property type="molecule type" value="Genomic_DNA"/>
</dbReference>
<gene>
    <name evidence="1" type="ORF">AMOR_25320</name>
</gene>
<protein>
    <recommendedName>
        <fullName evidence="3">DUF4178 domain-containing protein</fullName>
    </recommendedName>
</protein>
<reference evidence="2" key="1">
    <citation type="journal article" date="2022" name="Int. J. Syst. Evol. Microbiol.">
        <title>Anaeromyxobacter oryzae sp. nov., Anaeromyxobacter diazotrophicus sp. nov. and Anaeromyxobacter paludicola sp. nov., isolated from paddy soils.</title>
        <authorList>
            <person name="Itoh H."/>
            <person name="Xu Z."/>
            <person name="Mise K."/>
            <person name="Masuda Y."/>
            <person name="Ushijima N."/>
            <person name="Hayakawa C."/>
            <person name="Shiratori Y."/>
            <person name="Senoo K."/>
        </authorList>
    </citation>
    <scope>NUCLEOTIDE SEQUENCE [LARGE SCALE GENOMIC DNA]</scope>
    <source>
        <strain evidence="2">Red232</strain>
    </source>
</reference>
<evidence type="ECO:0000313" key="2">
    <source>
        <dbReference type="Proteomes" id="UP001162891"/>
    </source>
</evidence>
<keyword evidence="2" id="KW-1185">Reference proteome</keyword>
<sequence>MATSFQKLNDGWNADPNAPAESVHVRGDTVFLEFYLNAFVFKAFAEGDRARLTFTRCSRYRLGSTNDEGWYRGQCRVSKLAPAWGELYEVTGDLLDQQVSDWVAVPPAAPGERRRFLFYLRDSTFEVDAQDWKFEVLGPGPRVRREPR</sequence>
<dbReference type="Proteomes" id="UP001162891">
    <property type="component" value="Chromosome"/>
</dbReference>